<reference evidence="2 3" key="1">
    <citation type="submission" date="2016-10" db="EMBL/GenBank/DDBJ databases">
        <authorList>
            <person name="de Groot N.N."/>
        </authorList>
    </citation>
    <scope>NUCLEOTIDE SEQUENCE [LARGE SCALE GENOMIC DNA]</scope>
    <source>
        <strain evidence="2 3">DSM 5522</strain>
    </source>
</reference>
<dbReference type="RefSeq" id="WP_092873080.1">
    <property type="nucleotide sequence ID" value="NZ_FOJY01000013.1"/>
</dbReference>
<feature type="transmembrane region" description="Helical" evidence="1">
    <location>
        <begin position="81"/>
        <end position="102"/>
    </location>
</feature>
<dbReference type="EMBL" id="FOJY01000013">
    <property type="protein sequence ID" value="SFB21596.1"/>
    <property type="molecule type" value="Genomic_DNA"/>
</dbReference>
<evidence type="ECO:0000313" key="3">
    <source>
        <dbReference type="Proteomes" id="UP000198838"/>
    </source>
</evidence>
<proteinExistence type="predicted"/>
<name>A0A1I0Z8Y9_9FIRM</name>
<keyword evidence="3" id="KW-1185">Reference proteome</keyword>
<dbReference type="Proteomes" id="UP000198838">
    <property type="component" value="Unassembled WGS sequence"/>
</dbReference>
<accession>A0A1I0Z8Y9</accession>
<organism evidence="2 3">
    <name type="scientific">Acetitomaculum ruminis DSM 5522</name>
    <dbReference type="NCBI Taxonomy" id="1120918"/>
    <lineage>
        <taxon>Bacteria</taxon>
        <taxon>Bacillati</taxon>
        <taxon>Bacillota</taxon>
        <taxon>Clostridia</taxon>
        <taxon>Lachnospirales</taxon>
        <taxon>Lachnospiraceae</taxon>
        <taxon>Acetitomaculum</taxon>
    </lineage>
</organism>
<feature type="transmembrane region" description="Helical" evidence="1">
    <location>
        <begin position="186"/>
        <end position="207"/>
    </location>
</feature>
<evidence type="ECO:0000313" key="2">
    <source>
        <dbReference type="EMBL" id="SFB21596.1"/>
    </source>
</evidence>
<keyword evidence="1" id="KW-1133">Transmembrane helix</keyword>
<feature type="transmembrane region" description="Helical" evidence="1">
    <location>
        <begin position="147"/>
        <end position="166"/>
    </location>
</feature>
<dbReference type="AlphaFoldDB" id="A0A1I0Z8Y9"/>
<evidence type="ECO:0000256" key="1">
    <source>
        <dbReference type="SAM" id="Phobius"/>
    </source>
</evidence>
<dbReference type="STRING" id="1120918.SAMN05216249_11376"/>
<dbReference type="InterPro" id="IPR025699">
    <property type="entry name" value="ABC2_memb-like"/>
</dbReference>
<keyword evidence="1" id="KW-0812">Transmembrane</keyword>
<protein>
    <submittedName>
        <fullName evidence="2">ABC-2 family transporter protein</fullName>
    </submittedName>
</protein>
<keyword evidence="1" id="KW-0472">Membrane</keyword>
<sequence>MNTLNYIKIDFLKNKRQIILIPMFAIFAVLLSKNSNISGASYAMFAGTIVGINAFTSEKIKEIGFISMLPGKNINKVAGRFLYGMINMVILEVLFLALYCIISDFSNTVLDKEKIFLIVLSTMAGIVLISIEYTIFYILGKFKSQSLFTFIMMLPGMLLFFLSVFFLEDEKFLNFLFTRSIEEIYLLVTVAFIIIVSLCFTISVIVVNKKDERND</sequence>
<feature type="transmembrane region" description="Helical" evidence="1">
    <location>
        <begin position="114"/>
        <end position="140"/>
    </location>
</feature>
<dbReference type="Pfam" id="PF13346">
    <property type="entry name" value="ABC2_membrane_5"/>
    <property type="match status" value="1"/>
</dbReference>
<gene>
    <name evidence="2" type="ORF">SAMN05216249_11376</name>
</gene>
<dbReference type="OrthoDB" id="10001818at2"/>